<feature type="compositionally biased region" description="Basic residues" evidence="1">
    <location>
        <begin position="129"/>
        <end position="149"/>
    </location>
</feature>
<gene>
    <name evidence="3" type="ORF">MM415A00911_0011</name>
    <name evidence="2" type="ORF">MM415B01504_0011</name>
</gene>
<name>A0A6M3KBX5_9ZZZZ</name>
<proteinExistence type="predicted"/>
<evidence type="ECO:0000256" key="1">
    <source>
        <dbReference type="SAM" id="MobiDB-lite"/>
    </source>
</evidence>
<dbReference type="EMBL" id="MT141307">
    <property type="protein sequence ID" value="QJA58079.1"/>
    <property type="molecule type" value="Genomic_DNA"/>
</dbReference>
<feature type="compositionally biased region" description="Low complexity" evidence="1">
    <location>
        <begin position="98"/>
        <end position="109"/>
    </location>
</feature>
<evidence type="ECO:0000313" key="2">
    <source>
        <dbReference type="EMBL" id="QJA58079.1"/>
    </source>
</evidence>
<dbReference type="EMBL" id="MT142378">
    <property type="protein sequence ID" value="QJA79369.1"/>
    <property type="molecule type" value="Genomic_DNA"/>
</dbReference>
<accession>A0A6M3KBX5</accession>
<reference evidence="3" key="1">
    <citation type="submission" date="2020-03" db="EMBL/GenBank/DDBJ databases">
        <title>The deep terrestrial virosphere.</title>
        <authorList>
            <person name="Holmfeldt K."/>
            <person name="Nilsson E."/>
            <person name="Simone D."/>
            <person name="Lopez-Fernandez M."/>
            <person name="Wu X."/>
            <person name="de Brujin I."/>
            <person name="Lundin D."/>
            <person name="Andersson A."/>
            <person name="Bertilsson S."/>
            <person name="Dopson M."/>
        </authorList>
    </citation>
    <scope>NUCLEOTIDE SEQUENCE</scope>
    <source>
        <strain evidence="3">MM415A00911</strain>
        <strain evidence="2">MM415B01504</strain>
    </source>
</reference>
<evidence type="ECO:0000313" key="3">
    <source>
        <dbReference type="EMBL" id="QJA79369.1"/>
    </source>
</evidence>
<feature type="region of interest" description="Disordered" evidence="1">
    <location>
        <begin position="43"/>
        <end position="63"/>
    </location>
</feature>
<feature type="region of interest" description="Disordered" evidence="1">
    <location>
        <begin position="82"/>
        <end position="149"/>
    </location>
</feature>
<sequence>MDVAARQARTQTPQRILRLSVQSMDRHIPRTLGPCLAAFRPRTRPIAPPAPPQGIGLHFPAGAGSANPRPAGLLVPVAAAAVRPSGEPQRVARGRGGALPRALAPARPLSDPNASARPRQVSLRLPGRSAHKRAERRLNKRKPTRRRPQ</sequence>
<protein>
    <submittedName>
        <fullName evidence="3">Uncharacterized protein</fullName>
    </submittedName>
</protein>
<dbReference type="AlphaFoldDB" id="A0A6M3KBX5"/>
<organism evidence="3">
    <name type="scientific">viral metagenome</name>
    <dbReference type="NCBI Taxonomy" id="1070528"/>
    <lineage>
        <taxon>unclassified sequences</taxon>
        <taxon>metagenomes</taxon>
        <taxon>organismal metagenomes</taxon>
    </lineage>
</organism>